<name>M2R710_CERS8</name>
<accession>M2R710</accession>
<feature type="region of interest" description="Disordered" evidence="1">
    <location>
        <begin position="53"/>
        <end position="74"/>
    </location>
</feature>
<keyword evidence="3" id="KW-1185">Reference proteome</keyword>
<gene>
    <name evidence="2" type="ORF">CERSUDRAFT_37240</name>
</gene>
<dbReference type="OrthoDB" id="432234at2759"/>
<feature type="non-terminal residue" evidence="2">
    <location>
        <position position="74"/>
    </location>
</feature>
<evidence type="ECO:0000313" key="3">
    <source>
        <dbReference type="Proteomes" id="UP000016930"/>
    </source>
</evidence>
<sequence length="74" mass="8432">LTVHKTQGLTFSHMYVDLERCSGSESPYVMLSHVRSLEGLAILQPFRKSKITCRPSQDSRKDAERLTHLSLRTS</sequence>
<evidence type="ECO:0000313" key="2">
    <source>
        <dbReference type="EMBL" id="EMD34446.1"/>
    </source>
</evidence>
<evidence type="ECO:0008006" key="4">
    <source>
        <dbReference type="Google" id="ProtNLM"/>
    </source>
</evidence>
<feature type="compositionally biased region" description="Basic and acidic residues" evidence="1">
    <location>
        <begin position="57"/>
        <end position="67"/>
    </location>
</feature>
<dbReference type="AlphaFoldDB" id="M2R710"/>
<evidence type="ECO:0000256" key="1">
    <source>
        <dbReference type="SAM" id="MobiDB-lite"/>
    </source>
</evidence>
<dbReference type="HOGENOM" id="CLU_001324_10_1_1"/>
<proteinExistence type="predicted"/>
<protein>
    <recommendedName>
        <fullName evidence="4">UvrD-like helicase C-terminal domain-containing protein</fullName>
    </recommendedName>
</protein>
<organism evidence="2 3">
    <name type="scientific">Ceriporiopsis subvermispora (strain B)</name>
    <name type="common">White-rot fungus</name>
    <name type="synonym">Gelatoporia subvermispora</name>
    <dbReference type="NCBI Taxonomy" id="914234"/>
    <lineage>
        <taxon>Eukaryota</taxon>
        <taxon>Fungi</taxon>
        <taxon>Dikarya</taxon>
        <taxon>Basidiomycota</taxon>
        <taxon>Agaricomycotina</taxon>
        <taxon>Agaricomycetes</taxon>
        <taxon>Polyporales</taxon>
        <taxon>Gelatoporiaceae</taxon>
        <taxon>Gelatoporia</taxon>
    </lineage>
</organism>
<dbReference type="EMBL" id="KB445803">
    <property type="protein sequence ID" value="EMD34446.1"/>
    <property type="molecule type" value="Genomic_DNA"/>
</dbReference>
<reference evidence="2 3" key="1">
    <citation type="journal article" date="2012" name="Proc. Natl. Acad. Sci. U.S.A.">
        <title>Comparative genomics of Ceriporiopsis subvermispora and Phanerochaete chrysosporium provide insight into selective ligninolysis.</title>
        <authorList>
            <person name="Fernandez-Fueyo E."/>
            <person name="Ruiz-Duenas F.J."/>
            <person name="Ferreira P."/>
            <person name="Floudas D."/>
            <person name="Hibbett D.S."/>
            <person name="Canessa P."/>
            <person name="Larrondo L.F."/>
            <person name="James T.Y."/>
            <person name="Seelenfreund D."/>
            <person name="Lobos S."/>
            <person name="Polanco R."/>
            <person name="Tello M."/>
            <person name="Honda Y."/>
            <person name="Watanabe T."/>
            <person name="Watanabe T."/>
            <person name="Ryu J.S."/>
            <person name="Kubicek C.P."/>
            <person name="Schmoll M."/>
            <person name="Gaskell J."/>
            <person name="Hammel K.E."/>
            <person name="St John F.J."/>
            <person name="Vanden Wymelenberg A."/>
            <person name="Sabat G."/>
            <person name="Splinter BonDurant S."/>
            <person name="Syed K."/>
            <person name="Yadav J.S."/>
            <person name="Doddapaneni H."/>
            <person name="Subramanian V."/>
            <person name="Lavin J.L."/>
            <person name="Oguiza J.A."/>
            <person name="Perez G."/>
            <person name="Pisabarro A.G."/>
            <person name="Ramirez L."/>
            <person name="Santoyo F."/>
            <person name="Master E."/>
            <person name="Coutinho P.M."/>
            <person name="Henrissat B."/>
            <person name="Lombard V."/>
            <person name="Magnuson J.K."/>
            <person name="Kuees U."/>
            <person name="Hori C."/>
            <person name="Igarashi K."/>
            <person name="Samejima M."/>
            <person name="Held B.W."/>
            <person name="Barry K.W."/>
            <person name="LaButti K.M."/>
            <person name="Lapidus A."/>
            <person name="Lindquist E.A."/>
            <person name="Lucas S.M."/>
            <person name="Riley R."/>
            <person name="Salamov A.A."/>
            <person name="Hoffmeister D."/>
            <person name="Schwenk D."/>
            <person name="Hadar Y."/>
            <person name="Yarden O."/>
            <person name="de Vries R.P."/>
            <person name="Wiebenga A."/>
            <person name="Stenlid J."/>
            <person name="Eastwood D."/>
            <person name="Grigoriev I.V."/>
            <person name="Berka R.M."/>
            <person name="Blanchette R.A."/>
            <person name="Kersten P."/>
            <person name="Martinez A.T."/>
            <person name="Vicuna R."/>
            <person name="Cullen D."/>
        </authorList>
    </citation>
    <scope>NUCLEOTIDE SEQUENCE [LARGE SCALE GENOMIC DNA]</scope>
    <source>
        <strain evidence="2 3">B</strain>
    </source>
</reference>
<feature type="non-terminal residue" evidence="2">
    <location>
        <position position="1"/>
    </location>
</feature>
<dbReference type="Proteomes" id="UP000016930">
    <property type="component" value="Unassembled WGS sequence"/>
</dbReference>